<feature type="domain" description="YdbS-like PH" evidence="2">
    <location>
        <begin position="389"/>
        <end position="442"/>
    </location>
</feature>
<proteinExistence type="predicted"/>
<dbReference type="InterPro" id="IPR005182">
    <property type="entry name" value="YdbS-like_PH"/>
</dbReference>
<keyword evidence="1" id="KW-1133">Transmembrane helix</keyword>
<dbReference type="Proteomes" id="UP000199427">
    <property type="component" value="Unassembled WGS sequence"/>
</dbReference>
<gene>
    <name evidence="3" type="ORF">SAMN05216362_11113</name>
</gene>
<feature type="transmembrane region" description="Helical" evidence="1">
    <location>
        <begin position="12"/>
        <end position="36"/>
    </location>
</feature>
<organism evidence="3 4">
    <name type="scientific">Piscibacillus halophilus</name>
    <dbReference type="NCBI Taxonomy" id="571933"/>
    <lineage>
        <taxon>Bacteria</taxon>
        <taxon>Bacillati</taxon>
        <taxon>Bacillota</taxon>
        <taxon>Bacilli</taxon>
        <taxon>Bacillales</taxon>
        <taxon>Bacillaceae</taxon>
        <taxon>Piscibacillus</taxon>
    </lineage>
</organism>
<feature type="transmembrane region" description="Helical" evidence="1">
    <location>
        <begin position="214"/>
        <end position="239"/>
    </location>
</feature>
<evidence type="ECO:0000259" key="2">
    <source>
        <dbReference type="Pfam" id="PF03703"/>
    </source>
</evidence>
<keyword evidence="1" id="KW-0812">Transmembrane</keyword>
<dbReference type="PANTHER" id="PTHR34473:SF2">
    <property type="entry name" value="UPF0699 TRANSMEMBRANE PROTEIN YDBT"/>
    <property type="match status" value="1"/>
</dbReference>
<reference evidence="3 4" key="1">
    <citation type="submission" date="2016-10" db="EMBL/GenBank/DDBJ databases">
        <authorList>
            <person name="de Groot N.N."/>
        </authorList>
    </citation>
    <scope>NUCLEOTIDE SEQUENCE [LARGE SCALE GENOMIC DNA]</scope>
    <source>
        <strain evidence="3 4">DSM 21633</strain>
    </source>
</reference>
<feature type="domain" description="YdbS-like PH" evidence="2">
    <location>
        <begin position="62"/>
        <end position="131"/>
    </location>
</feature>
<sequence length="471" mass="54484">MSNPKHLNPLAVVFNVFKSFKNAFYFIVTFSVLAISDGFFKYVLLGILGLAVLFIILGIISWRRFTYEVTPDQIHIKHGIFIRKDRYISRNRIQSIDLTQGIIHRPFGLTKVEIETAGNDRDVDANLSAVRYNEGIRIQEMLKENRNLATEEKVAQEPEYPKRTVNNRDLLIAGATSGSIGVIIGLFGLVFSQIENLIPDHVYDVTTRWLLAQALESLVIFALMIAIILWGLGILGSLIKYGKFQIIRYEKELFITRGLLEKKQMTIPLKRIQAVGIEENFIRQPFGLATIYVVIAGGEIGTTADAHTLLFPVIRKRKVEEFLNDILPEYNQVPHHYKRVPVRALPYYLVRSLLIPIILLILAFIFTPTIWIYLTVLFLLFLTLGYARYRTAGYHVDDQFLTVRFRVFNKETILIPKKRIQAIEVIHHFLHRKQELASFKVSILSKQSGRQIWIKELEQQDNDYLIKWLER</sequence>
<feature type="transmembrane region" description="Helical" evidence="1">
    <location>
        <begin position="42"/>
        <end position="62"/>
    </location>
</feature>
<dbReference type="PANTHER" id="PTHR34473">
    <property type="entry name" value="UPF0699 TRANSMEMBRANE PROTEIN YDBS"/>
    <property type="match status" value="1"/>
</dbReference>
<accession>A0A1H9F2V7</accession>
<dbReference type="STRING" id="571933.SAMN05216362_11113"/>
<name>A0A1H9F2V7_9BACI</name>
<keyword evidence="4" id="KW-1185">Reference proteome</keyword>
<evidence type="ECO:0000313" key="4">
    <source>
        <dbReference type="Proteomes" id="UP000199427"/>
    </source>
</evidence>
<feature type="domain" description="YdbS-like PH" evidence="2">
    <location>
        <begin position="250"/>
        <end position="324"/>
    </location>
</feature>
<dbReference type="RefSeq" id="WP_177176345.1">
    <property type="nucleotide sequence ID" value="NZ_FOES01000011.1"/>
</dbReference>
<dbReference type="PIRSF" id="PIRSF026631">
    <property type="entry name" value="UCP026631"/>
    <property type="match status" value="1"/>
</dbReference>
<dbReference type="Pfam" id="PF03703">
    <property type="entry name" value="bPH_2"/>
    <property type="match status" value="3"/>
</dbReference>
<dbReference type="EMBL" id="FOES01000011">
    <property type="protein sequence ID" value="SEQ32245.1"/>
    <property type="molecule type" value="Genomic_DNA"/>
</dbReference>
<keyword evidence="1" id="KW-0472">Membrane</keyword>
<feature type="transmembrane region" description="Helical" evidence="1">
    <location>
        <begin position="170"/>
        <end position="194"/>
    </location>
</feature>
<feature type="transmembrane region" description="Helical" evidence="1">
    <location>
        <begin position="370"/>
        <end position="387"/>
    </location>
</feature>
<feature type="transmembrane region" description="Helical" evidence="1">
    <location>
        <begin position="345"/>
        <end position="364"/>
    </location>
</feature>
<evidence type="ECO:0000256" key="1">
    <source>
        <dbReference type="SAM" id="Phobius"/>
    </source>
</evidence>
<protein>
    <submittedName>
        <fullName evidence="3">Putative membrane protein</fullName>
    </submittedName>
</protein>
<evidence type="ECO:0000313" key="3">
    <source>
        <dbReference type="EMBL" id="SEQ32245.1"/>
    </source>
</evidence>
<dbReference type="AlphaFoldDB" id="A0A1H9F2V7"/>
<dbReference type="InterPro" id="IPR014529">
    <property type="entry name" value="UCP026631"/>
</dbReference>